<feature type="transmembrane region" description="Helical" evidence="1">
    <location>
        <begin position="69"/>
        <end position="101"/>
    </location>
</feature>
<reference evidence="2 3" key="1">
    <citation type="journal article" date="2020" name="Nat. Commun.">
        <title>The structures of two archaeal type IV pili illuminate evolutionary relationships.</title>
        <authorList>
            <person name="Wang F."/>
            <person name="Baquero D.P."/>
            <person name="Su Z."/>
            <person name="Beltran L.C."/>
            <person name="Prangishvili D."/>
            <person name="Krupovic M."/>
            <person name="Egelman E.H."/>
        </authorList>
    </citation>
    <scope>NUCLEOTIDE SEQUENCE [LARGE SCALE GENOMIC DNA]</scope>
    <source>
        <strain evidence="2 3">2GA</strain>
    </source>
</reference>
<dbReference type="AlphaFoldDB" id="A0A7L4P9L8"/>
<keyword evidence="1" id="KW-0472">Membrane</keyword>
<keyword evidence="3" id="KW-1185">Reference proteome</keyword>
<name>A0A7L4P9L8_9CREN</name>
<evidence type="ECO:0000313" key="3">
    <source>
        <dbReference type="Proteomes" id="UP000554766"/>
    </source>
</evidence>
<dbReference type="RefSeq" id="WP_011900417.1">
    <property type="nucleotide sequence ID" value="NZ_JAAVJF010000001.1"/>
</dbReference>
<protein>
    <submittedName>
        <fullName evidence="2">Uncharacterized protein</fullName>
    </submittedName>
</protein>
<keyword evidence="1" id="KW-0812">Transmembrane</keyword>
<gene>
    <name evidence="2" type="ORF">HC235_00975</name>
</gene>
<feature type="transmembrane region" description="Helical" evidence="1">
    <location>
        <begin position="20"/>
        <end position="48"/>
    </location>
</feature>
<comment type="caution">
    <text evidence="2">The sequence shown here is derived from an EMBL/GenBank/DDBJ whole genome shotgun (WGS) entry which is preliminary data.</text>
</comment>
<keyword evidence="1" id="KW-1133">Transmembrane helix</keyword>
<proteinExistence type="predicted"/>
<sequence>MWGVVRADLTAAFRRVEELVFIFVASVAAGVLGSFAGAMSIYLVALLSSQLAAYLYVIRDWDRGVLEGLIYYIGHVGVYISKLVVACVVAVSATVLASLFIDIAAAPSAAVAALLLSATSSLAALFAVYGGLPPPAATAMAVVLALPPVVAIVRSGVEVVQLAATALVIVVGVLTSALLDRS</sequence>
<evidence type="ECO:0000256" key="1">
    <source>
        <dbReference type="SAM" id="Phobius"/>
    </source>
</evidence>
<dbReference type="GeneID" id="5054301"/>
<feature type="transmembrane region" description="Helical" evidence="1">
    <location>
        <begin position="159"/>
        <end position="179"/>
    </location>
</feature>
<feature type="transmembrane region" description="Helical" evidence="1">
    <location>
        <begin position="107"/>
        <end position="129"/>
    </location>
</feature>
<dbReference type="EMBL" id="JAAVJF010000001">
    <property type="protein sequence ID" value="NYR14566.1"/>
    <property type="molecule type" value="Genomic_DNA"/>
</dbReference>
<organism evidence="2 3">
    <name type="scientific">Pyrobaculum arsenaticum</name>
    <dbReference type="NCBI Taxonomy" id="121277"/>
    <lineage>
        <taxon>Archaea</taxon>
        <taxon>Thermoproteota</taxon>
        <taxon>Thermoprotei</taxon>
        <taxon>Thermoproteales</taxon>
        <taxon>Thermoproteaceae</taxon>
        <taxon>Pyrobaculum</taxon>
    </lineage>
</organism>
<accession>A0A7L4P9L8</accession>
<evidence type="ECO:0000313" key="2">
    <source>
        <dbReference type="EMBL" id="NYR14566.1"/>
    </source>
</evidence>
<dbReference type="Proteomes" id="UP000554766">
    <property type="component" value="Unassembled WGS sequence"/>
</dbReference>
<feature type="transmembrane region" description="Helical" evidence="1">
    <location>
        <begin position="136"/>
        <end position="153"/>
    </location>
</feature>